<evidence type="ECO:0000256" key="4">
    <source>
        <dbReference type="ARBA" id="ARBA00023136"/>
    </source>
</evidence>
<dbReference type="AlphaFoldDB" id="A0A821RJB1"/>
<evidence type="ECO:0000256" key="2">
    <source>
        <dbReference type="ARBA" id="ARBA00022692"/>
    </source>
</evidence>
<evidence type="ECO:0000256" key="5">
    <source>
        <dbReference type="SAM" id="Phobius"/>
    </source>
</evidence>
<organism evidence="6 7">
    <name type="scientific">Pieris macdunnoughi</name>
    <dbReference type="NCBI Taxonomy" id="345717"/>
    <lineage>
        <taxon>Eukaryota</taxon>
        <taxon>Metazoa</taxon>
        <taxon>Ecdysozoa</taxon>
        <taxon>Arthropoda</taxon>
        <taxon>Hexapoda</taxon>
        <taxon>Insecta</taxon>
        <taxon>Pterygota</taxon>
        <taxon>Neoptera</taxon>
        <taxon>Endopterygota</taxon>
        <taxon>Lepidoptera</taxon>
        <taxon>Glossata</taxon>
        <taxon>Ditrysia</taxon>
        <taxon>Papilionoidea</taxon>
        <taxon>Pieridae</taxon>
        <taxon>Pierinae</taxon>
        <taxon>Pieris</taxon>
    </lineage>
</organism>
<comment type="subcellular location">
    <subcellularLocation>
        <location evidence="1">Membrane</location>
        <topology evidence="1">Multi-pass membrane protein</topology>
    </subcellularLocation>
</comment>
<dbReference type="Gene3D" id="1.10.1450.10">
    <property type="entry name" value="Tetraspanin"/>
    <property type="match status" value="1"/>
</dbReference>
<dbReference type="InterPro" id="IPR018499">
    <property type="entry name" value="Tetraspanin/Peripherin"/>
</dbReference>
<proteinExistence type="predicted"/>
<dbReference type="EMBL" id="CAJOBZ010000014">
    <property type="protein sequence ID" value="CAF4844076.1"/>
    <property type="molecule type" value="Genomic_DNA"/>
</dbReference>
<evidence type="ECO:0000256" key="1">
    <source>
        <dbReference type="ARBA" id="ARBA00004141"/>
    </source>
</evidence>
<dbReference type="InterPro" id="IPR008952">
    <property type="entry name" value="Tetraspanin_EC2_sf"/>
</dbReference>
<keyword evidence="3 5" id="KW-1133">Transmembrane helix</keyword>
<evidence type="ECO:0000256" key="3">
    <source>
        <dbReference type="ARBA" id="ARBA00022989"/>
    </source>
</evidence>
<sequence>MGYKIRNEPQANDEKSKSAHSQGFGQLYAAEIENFREKPCCRTFLKILFIILAAITIIQSIVVIAVSIASAIASKVFTQEQSSRLVALILLAVTAAVTISVVIYTLVAVLKKKEKPVHATTATMIILAVLQAVIVGVCMRVTVEDEVLLNRSLVDSFRLAKDDNSRHMKLWAATQNDLSCCGVYSAEDYRRSNIPPYFPPDVPISCCPGYDPTRSDLLQEKERESCKAKREFHESGCKTPVLAMFKFTCALVLMNVIVLIVLELLVAFSGVLHLKIKHNVKPDNMEQVAVAPIPMPRASLSSGKPKSVSST</sequence>
<dbReference type="OrthoDB" id="71600at2759"/>
<dbReference type="Pfam" id="PF00335">
    <property type="entry name" value="Tetraspanin"/>
    <property type="match status" value="1"/>
</dbReference>
<keyword evidence="7" id="KW-1185">Reference proteome</keyword>
<feature type="transmembrane region" description="Helical" evidence="5">
    <location>
        <begin position="85"/>
        <end position="110"/>
    </location>
</feature>
<evidence type="ECO:0008006" key="8">
    <source>
        <dbReference type="Google" id="ProtNLM"/>
    </source>
</evidence>
<feature type="transmembrane region" description="Helical" evidence="5">
    <location>
        <begin position="122"/>
        <end position="143"/>
    </location>
</feature>
<dbReference type="SUPFAM" id="SSF48652">
    <property type="entry name" value="Tetraspanin"/>
    <property type="match status" value="1"/>
</dbReference>
<accession>A0A821RJB1</accession>
<dbReference type="Proteomes" id="UP000663880">
    <property type="component" value="Unassembled WGS sequence"/>
</dbReference>
<evidence type="ECO:0000313" key="7">
    <source>
        <dbReference type="Proteomes" id="UP000663880"/>
    </source>
</evidence>
<dbReference type="GO" id="GO:0016020">
    <property type="term" value="C:membrane"/>
    <property type="evidence" value="ECO:0007669"/>
    <property type="project" value="UniProtKB-SubCell"/>
</dbReference>
<keyword evidence="2 5" id="KW-0812">Transmembrane</keyword>
<protein>
    <recommendedName>
        <fullName evidence="8">Tetraspanin</fullName>
    </recommendedName>
</protein>
<comment type="caution">
    <text evidence="6">The sequence shown here is derived from an EMBL/GenBank/DDBJ whole genome shotgun (WGS) entry which is preliminary data.</text>
</comment>
<keyword evidence="4 5" id="KW-0472">Membrane</keyword>
<gene>
    <name evidence="6" type="ORF">PMACD_LOCUS6456</name>
</gene>
<feature type="transmembrane region" description="Helical" evidence="5">
    <location>
        <begin position="47"/>
        <end position="73"/>
    </location>
</feature>
<evidence type="ECO:0000313" key="6">
    <source>
        <dbReference type="EMBL" id="CAF4844076.1"/>
    </source>
</evidence>
<name>A0A821RJB1_9NEOP</name>
<reference evidence="6" key="1">
    <citation type="submission" date="2021-02" db="EMBL/GenBank/DDBJ databases">
        <authorList>
            <person name="Steward A R."/>
        </authorList>
    </citation>
    <scope>NUCLEOTIDE SEQUENCE</scope>
</reference>
<feature type="transmembrane region" description="Helical" evidence="5">
    <location>
        <begin position="250"/>
        <end position="272"/>
    </location>
</feature>